<dbReference type="NCBIfam" id="NF002616">
    <property type="entry name" value="PRK02268.1-2"/>
    <property type="match status" value="1"/>
</dbReference>
<evidence type="ECO:0000259" key="2">
    <source>
        <dbReference type="Pfam" id="PF01878"/>
    </source>
</evidence>
<dbReference type="SUPFAM" id="SSF88697">
    <property type="entry name" value="PUA domain-like"/>
    <property type="match status" value="1"/>
</dbReference>
<comment type="similarity">
    <text evidence="1">Belongs to the UPF0310 family.</text>
</comment>
<dbReference type="CDD" id="cd21132">
    <property type="entry name" value="EVE-like"/>
    <property type="match status" value="1"/>
</dbReference>
<feature type="domain" description="EVE" evidence="2">
    <location>
        <begin position="4"/>
        <end position="133"/>
    </location>
</feature>
<dbReference type="RefSeq" id="WP_069414920.1">
    <property type="nucleotide sequence ID" value="NZ_JACKUL010000031.1"/>
</dbReference>
<dbReference type="Proteomes" id="UP000094053">
    <property type="component" value="Unassembled WGS sequence"/>
</dbReference>
<reference evidence="4" key="1">
    <citation type="submission" date="2016-09" db="EMBL/GenBank/DDBJ databases">
        <authorList>
            <person name="Greninger A.L."/>
            <person name="Jerome K.R."/>
            <person name="Mcnair B."/>
            <person name="Wallis C."/>
            <person name="Fang F."/>
        </authorList>
    </citation>
    <scope>NUCLEOTIDE SEQUENCE [LARGE SCALE GENOMIC DNA]</scope>
    <source>
        <strain evidence="4">M6</strain>
    </source>
</reference>
<dbReference type="OrthoDB" id="9793567at2"/>
<evidence type="ECO:0000313" key="3">
    <source>
        <dbReference type="EMBL" id="ODQ88666.1"/>
    </source>
</evidence>
<evidence type="ECO:0000313" key="4">
    <source>
        <dbReference type="Proteomes" id="UP000094053"/>
    </source>
</evidence>
<dbReference type="HAMAP" id="MF_00771">
    <property type="entry name" value="UPF0310"/>
    <property type="match status" value="1"/>
</dbReference>
<evidence type="ECO:0000256" key="1">
    <source>
        <dbReference type="HAMAP-Rule" id="MF_00771"/>
    </source>
</evidence>
<dbReference type="Gene3D" id="3.10.590.10">
    <property type="entry name" value="ph1033 like domains"/>
    <property type="match status" value="1"/>
</dbReference>
<dbReference type="InterPro" id="IPR002740">
    <property type="entry name" value="EVE_domain"/>
</dbReference>
<proteinExistence type="inferred from homology"/>
<dbReference type="InterPro" id="IPR015947">
    <property type="entry name" value="PUA-like_sf"/>
</dbReference>
<protein>
    <recommendedName>
        <fullName evidence="1">UPF0310 protein BHQ18_17510</fullName>
    </recommendedName>
</protein>
<sequence length="150" mass="17369">MTNWINTVSRDHVERGVRGRFTQANHGKPHMLRKMSRGDWIVFYSPKTAYPDGQPLQAFTAIGQVADDEPYQAEMTPDFLPWRRNVDFLDCVETPIRPLLDDLDFIEDKSRWGYKFRFGVFRIDDHDLEVIRAAMVPQACASLMPAPPSR</sequence>
<gene>
    <name evidence="3" type="ORF">BHQ18_17510</name>
</gene>
<accession>A0A1E3RFK7</accession>
<dbReference type="InterPro" id="IPR022996">
    <property type="entry name" value="UPF0310"/>
</dbReference>
<dbReference type="EMBL" id="MIHA01000013">
    <property type="protein sequence ID" value="ODQ88666.1"/>
    <property type="molecule type" value="Genomic_DNA"/>
</dbReference>
<dbReference type="Pfam" id="PF01878">
    <property type="entry name" value="EVE"/>
    <property type="match status" value="1"/>
</dbReference>
<comment type="caution">
    <text evidence="3">The sequence shown here is derived from an EMBL/GenBank/DDBJ whole genome shotgun (WGS) entry which is preliminary data.</text>
</comment>
<keyword evidence="4" id="KW-1185">Reference proteome</keyword>
<organism evidence="3 4">
    <name type="scientific">Mycolicibacterium flavescens</name>
    <name type="common">Mycobacterium flavescens</name>
    <dbReference type="NCBI Taxonomy" id="1776"/>
    <lineage>
        <taxon>Bacteria</taxon>
        <taxon>Bacillati</taxon>
        <taxon>Actinomycetota</taxon>
        <taxon>Actinomycetes</taxon>
        <taxon>Mycobacteriales</taxon>
        <taxon>Mycobacteriaceae</taxon>
        <taxon>Mycolicibacterium</taxon>
    </lineage>
</organism>
<dbReference type="NCBIfam" id="NF002615">
    <property type="entry name" value="PRK02268.1-1"/>
    <property type="match status" value="1"/>
</dbReference>
<name>A0A1E3RFK7_MYCFV</name>
<dbReference type="AlphaFoldDB" id="A0A1E3RFK7"/>